<dbReference type="InterPro" id="IPR039428">
    <property type="entry name" value="NUOK/Mnh_C1-like"/>
</dbReference>
<evidence type="ECO:0000256" key="1">
    <source>
        <dbReference type="ARBA" id="ARBA00004651"/>
    </source>
</evidence>
<dbReference type="PANTHER" id="PTHR34583:SF2">
    <property type="entry name" value="ANTIPORTER SUBUNIT MNHC2-RELATED"/>
    <property type="match status" value="1"/>
</dbReference>
<comment type="caution">
    <text evidence="8">The sequence shown here is derived from an EMBL/GenBank/DDBJ whole genome shotgun (WGS) entry which is preliminary data.</text>
</comment>
<feature type="transmembrane region" description="Helical" evidence="7">
    <location>
        <begin position="76"/>
        <end position="97"/>
    </location>
</feature>
<dbReference type="Pfam" id="PF00420">
    <property type="entry name" value="Oxidored_q2"/>
    <property type="match status" value="1"/>
</dbReference>
<dbReference type="InterPro" id="IPR050601">
    <property type="entry name" value="CPA3_antiporter_subunitC"/>
</dbReference>
<gene>
    <name evidence="8" type="ORF">AMJ74_00695</name>
</gene>
<feature type="transmembrane region" description="Helical" evidence="7">
    <location>
        <begin position="6"/>
        <end position="24"/>
    </location>
</feature>
<evidence type="ECO:0000256" key="6">
    <source>
        <dbReference type="ARBA" id="ARBA00023136"/>
    </source>
</evidence>
<reference evidence="8 9" key="1">
    <citation type="journal article" date="2015" name="Microbiome">
        <title>Genomic resolution of linkages in carbon, nitrogen, and sulfur cycling among widespread estuary sediment bacteria.</title>
        <authorList>
            <person name="Baker B.J."/>
            <person name="Lazar C.S."/>
            <person name="Teske A.P."/>
            <person name="Dick G.J."/>
        </authorList>
    </citation>
    <scope>NUCLEOTIDE SEQUENCE [LARGE SCALE GENOMIC DNA]</scope>
    <source>
        <strain evidence="8">SM1_77</strain>
    </source>
</reference>
<sequence length="113" mass="12355">MIYYTAAIGLIIIGLYIVLTKRNLIKVIIGLDLFETGIFILLVCAGYIKGGTAPIFSKAKVNPSMMVDPVPQALVLTAIVIGVATLALALSLAIRLYHHYGTLDLRKIKELKW</sequence>
<keyword evidence="5 7" id="KW-1133">Transmembrane helix</keyword>
<organism evidence="8 9">
    <name type="scientific">candidate division WOR_3 bacterium SM1_77</name>
    <dbReference type="NCBI Taxonomy" id="1703778"/>
    <lineage>
        <taxon>Bacteria</taxon>
        <taxon>Bacteria division WOR-3</taxon>
    </lineage>
</organism>
<keyword evidence="6 7" id="KW-0472">Membrane</keyword>
<dbReference type="PATRIC" id="fig|1703778.3.peg.267"/>
<keyword evidence="3" id="KW-1003">Cell membrane</keyword>
<dbReference type="Proteomes" id="UP000050975">
    <property type="component" value="Unassembled WGS sequence"/>
</dbReference>
<comment type="subcellular location">
    <subcellularLocation>
        <location evidence="1">Cell membrane</location>
        <topology evidence="1">Multi-pass membrane protein</topology>
    </subcellularLocation>
</comment>
<evidence type="ECO:0000313" key="9">
    <source>
        <dbReference type="Proteomes" id="UP000050975"/>
    </source>
</evidence>
<protein>
    <submittedName>
        <fullName evidence="8">Cation:proton antiporter</fullName>
    </submittedName>
</protein>
<keyword evidence="4 7" id="KW-0812">Transmembrane</keyword>
<accession>A0A0S8K231</accession>
<feature type="transmembrane region" description="Helical" evidence="7">
    <location>
        <begin position="36"/>
        <end position="56"/>
    </location>
</feature>
<evidence type="ECO:0000256" key="4">
    <source>
        <dbReference type="ARBA" id="ARBA00022692"/>
    </source>
</evidence>
<comment type="similarity">
    <text evidence="2">Belongs to the CPA3 antiporters (TC 2.A.63) subunit C family.</text>
</comment>
<evidence type="ECO:0000256" key="7">
    <source>
        <dbReference type="SAM" id="Phobius"/>
    </source>
</evidence>
<dbReference type="GO" id="GO:0005886">
    <property type="term" value="C:plasma membrane"/>
    <property type="evidence" value="ECO:0007669"/>
    <property type="project" value="UniProtKB-SubCell"/>
</dbReference>
<evidence type="ECO:0000313" key="8">
    <source>
        <dbReference type="EMBL" id="KPL15792.1"/>
    </source>
</evidence>
<dbReference type="PANTHER" id="PTHR34583">
    <property type="entry name" value="ANTIPORTER SUBUNIT MNHC2-RELATED"/>
    <property type="match status" value="1"/>
</dbReference>
<evidence type="ECO:0000256" key="3">
    <source>
        <dbReference type="ARBA" id="ARBA00022475"/>
    </source>
</evidence>
<dbReference type="EMBL" id="LJVE01000005">
    <property type="protein sequence ID" value="KPL15792.1"/>
    <property type="molecule type" value="Genomic_DNA"/>
</dbReference>
<proteinExistence type="inferred from homology"/>
<dbReference type="Gene3D" id="1.10.287.3510">
    <property type="match status" value="1"/>
</dbReference>
<dbReference type="AlphaFoldDB" id="A0A0S8K231"/>
<evidence type="ECO:0000256" key="2">
    <source>
        <dbReference type="ARBA" id="ARBA00010388"/>
    </source>
</evidence>
<name>A0A0S8K231_UNCW3</name>
<evidence type="ECO:0000256" key="5">
    <source>
        <dbReference type="ARBA" id="ARBA00022989"/>
    </source>
</evidence>